<dbReference type="AlphaFoldDB" id="A0AB40D5S9"/>
<keyword evidence="3" id="KW-1185">Reference proteome</keyword>
<dbReference type="Pfam" id="PF24938">
    <property type="entry name" value="DUF7755"/>
    <property type="match status" value="1"/>
</dbReference>
<organism evidence="3 4">
    <name type="scientific">Dioscorea cayennensis subsp. rotundata</name>
    <name type="common">White Guinea yam</name>
    <name type="synonym">Dioscorea rotundata</name>
    <dbReference type="NCBI Taxonomy" id="55577"/>
    <lineage>
        <taxon>Eukaryota</taxon>
        <taxon>Viridiplantae</taxon>
        <taxon>Streptophyta</taxon>
        <taxon>Embryophyta</taxon>
        <taxon>Tracheophyta</taxon>
        <taxon>Spermatophyta</taxon>
        <taxon>Magnoliopsida</taxon>
        <taxon>Liliopsida</taxon>
        <taxon>Dioscoreales</taxon>
        <taxon>Dioscoreaceae</taxon>
        <taxon>Dioscorea</taxon>
    </lineage>
</organism>
<evidence type="ECO:0000259" key="2">
    <source>
        <dbReference type="Pfam" id="PF24938"/>
    </source>
</evidence>
<reference evidence="4" key="1">
    <citation type="submission" date="2025-08" db="UniProtKB">
        <authorList>
            <consortium name="RefSeq"/>
        </authorList>
    </citation>
    <scope>IDENTIFICATION</scope>
</reference>
<dbReference type="Gene3D" id="2.60.60.20">
    <property type="entry name" value="PLAT/LH2 domain"/>
    <property type="match status" value="1"/>
</dbReference>
<feature type="domain" description="DUF7755" evidence="2">
    <location>
        <begin position="138"/>
        <end position="284"/>
    </location>
</feature>
<dbReference type="PANTHER" id="PTHR36330">
    <property type="entry name" value="LIPASE/LIPOOXYGENASE, PLAT/LH2 FAMILY PROTEIN"/>
    <property type="match status" value="1"/>
</dbReference>
<feature type="transmembrane region" description="Helical" evidence="1">
    <location>
        <begin position="400"/>
        <end position="418"/>
    </location>
</feature>
<keyword evidence="1" id="KW-0812">Transmembrane</keyword>
<keyword evidence="1" id="KW-0472">Membrane</keyword>
<name>A0AB40D5S9_DIOCR</name>
<keyword evidence="1" id="KW-1133">Transmembrane helix</keyword>
<sequence length="460" mass="51084">MFVILHPDVSSLSPSRPKLETNATRIAEREGRSLREMKMVLLHYPNPPLLPIYANLSMRWHLDKNTQEEFLKLPSISMNVSRNIVCMRNHANSKKSVYQDFKDFVKPLCLLAATKPNTTSRHDSEKKFSSVEVSESDALYVVELHTSKDFGSCLRDLNAAILFCLIDKKGYSILQRISAASYVNLGEEKVDSSDSINFKRGSVDIVTFAGPKLGKLEALWIGVESGSWRMDGLHVAVINGPLSFGRSIDEVKKARVNGMQYKFEVDNMPLGEGGVSVANMRPVLSAEFFSDNILRISSLNFSQCSRLETVTHSNEESMQEYKDLKLSLLIYDTLLITAGFMVTSTAISSEAGYAFLVGGMAGLLYLLLLQRLVDGLPIDSTTDATFYNFRQTPQRLQKPLFSFALILIISLSVVKYGIAGASVSLTPMELLLGAAGFLTCKIAVVLAAFRPFNFRVTKKE</sequence>
<evidence type="ECO:0000313" key="3">
    <source>
        <dbReference type="Proteomes" id="UP001515500"/>
    </source>
</evidence>
<dbReference type="InterPro" id="IPR056657">
    <property type="entry name" value="DUF7755"/>
</dbReference>
<evidence type="ECO:0000313" key="4">
    <source>
        <dbReference type="RefSeq" id="XP_039146052.1"/>
    </source>
</evidence>
<proteinExistence type="predicted"/>
<evidence type="ECO:0000256" key="1">
    <source>
        <dbReference type="SAM" id="Phobius"/>
    </source>
</evidence>
<feature type="transmembrane region" description="Helical" evidence="1">
    <location>
        <begin position="430"/>
        <end position="449"/>
    </location>
</feature>
<dbReference type="PANTHER" id="PTHR36330:SF2">
    <property type="entry name" value="LIPASE_LIPOOXYGENASE, PLAT_LH2 FAMILY PROTEIN"/>
    <property type="match status" value="1"/>
</dbReference>
<dbReference type="Proteomes" id="UP001515500">
    <property type="component" value="Chromosome 19"/>
</dbReference>
<dbReference type="GeneID" id="120283434"/>
<feature type="transmembrane region" description="Helical" evidence="1">
    <location>
        <begin position="353"/>
        <end position="369"/>
    </location>
</feature>
<gene>
    <name evidence="4" type="primary">LOC120283434</name>
</gene>
<dbReference type="RefSeq" id="XP_039146052.1">
    <property type="nucleotide sequence ID" value="XM_039290118.1"/>
</dbReference>
<accession>A0AB40D5S9</accession>
<protein>
    <submittedName>
        <fullName evidence="4">Uncharacterized protein LOC120283434 isoform X1</fullName>
    </submittedName>
</protein>